<dbReference type="InterPro" id="IPR030395">
    <property type="entry name" value="GP_PDE_dom"/>
</dbReference>
<dbReference type="GO" id="GO:0006071">
    <property type="term" value="P:glycerol metabolic process"/>
    <property type="evidence" value="ECO:0007669"/>
    <property type="project" value="UniProtKB-KW"/>
</dbReference>
<evidence type="ECO:0000256" key="4">
    <source>
        <dbReference type="ARBA" id="ARBA00022798"/>
    </source>
</evidence>
<gene>
    <name evidence="8" type="ORF">IFO71_20205</name>
</gene>
<dbReference type="Pfam" id="PF03009">
    <property type="entry name" value="GDPD"/>
    <property type="match status" value="1"/>
</dbReference>
<evidence type="ECO:0000256" key="5">
    <source>
        <dbReference type="ARBA" id="ARBA00022801"/>
    </source>
</evidence>
<sequence length="294" mass="32262">MSGWSTLDGRPTQIIAHRGNSGEYPEHVLPGYQSALALGADIIEPDLLASADGVLFCRHDLGLRRSTTIGELKEFAGRQTDGDFCMLDFEAAEVDRLRAVQPFPARNAALNGLYPPPRFSAVIEWAAQQGVLRGRPVLLYPELKHPAEHRQRGIDAPALLIEHCLSLPLGVELLLQCFCVDTLRELKQATGLPVALLLDSNQDPQLALTEHGAWLDGLALSKKLLLGENARCRVDAIHSAGLRVDVWTLRDDQPGEGFANVEQELRHFFALGVDRLFADFPATALRVRDELAVG</sequence>
<dbReference type="EC" id="3.1.4.46" evidence="2"/>
<evidence type="ECO:0000256" key="6">
    <source>
        <dbReference type="ARBA" id="ARBA00047512"/>
    </source>
</evidence>
<evidence type="ECO:0000256" key="1">
    <source>
        <dbReference type="ARBA" id="ARBA00007277"/>
    </source>
</evidence>
<comment type="caution">
    <text evidence="8">The sequence shown here is derived from an EMBL/GenBank/DDBJ whole genome shotgun (WGS) entry which is preliminary data.</text>
</comment>
<dbReference type="PANTHER" id="PTHR43620:SF7">
    <property type="entry name" value="GLYCEROPHOSPHODIESTER PHOSPHODIESTERASE GDPD5-RELATED"/>
    <property type="match status" value="1"/>
</dbReference>
<dbReference type="EMBL" id="JACYTR010000081">
    <property type="protein sequence ID" value="MBD8528078.1"/>
    <property type="molecule type" value="Genomic_DNA"/>
</dbReference>
<dbReference type="InterPro" id="IPR017946">
    <property type="entry name" value="PLC-like_Pdiesterase_TIM-brl"/>
</dbReference>
<accession>A0AAW3ZPH0</accession>
<dbReference type="PROSITE" id="PS51704">
    <property type="entry name" value="GP_PDE"/>
    <property type="match status" value="1"/>
</dbReference>
<keyword evidence="3" id="KW-0732">Signal</keyword>
<dbReference type="GO" id="GO:0008889">
    <property type="term" value="F:glycerophosphodiester phosphodiesterase activity"/>
    <property type="evidence" value="ECO:0007669"/>
    <property type="project" value="UniProtKB-EC"/>
</dbReference>
<dbReference type="Proteomes" id="UP000613768">
    <property type="component" value="Unassembled WGS sequence"/>
</dbReference>
<dbReference type="SUPFAM" id="SSF51695">
    <property type="entry name" value="PLC-like phosphodiesterases"/>
    <property type="match status" value="1"/>
</dbReference>
<evidence type="ECO:0000313" key="8">
    <source>
        <dbReference type="EMBL" id="MBD8528078.1"/>
    </source>
</evidence>
<dbReference type="PANTHER" id="PTHR43620">
    <property type="entry name" value="GLYCEROPHOSPHORYL DIESTER PHOSPHODIESTERASE"/>
    <property type="match status" value="1"/>
</dbReference>
<feature type="domain" description="GP-PDE" evidence="7">
    <location>
        <begin position="12"/>
        <end position="288"/>
    </location>
</feature>
<evidence type="ECO:0000256" key="2">
    <source>
        <dbReference type="ARBA" id="ARBA00012247"/>
    </source>
</evidence>
<dbReference type="Gene3D" id="3.20.20.190">
    <property type="entry name" value="Phosphatidylinositol (PI) phosphodiesterase"/>
    <property type="match status" value="1"/>
</dbReference>
<dbReference type="RefSeq" id="WP_192031499.1">
    <property type="nucleotide sequence ID" value="NZ_JACYTR010000081.1"/>
</dbReference>
<keyword evidence="4" id="KW-0319">Glycerol metabolism</keyword>
<reference evidence="8 9" key="1">
    <citation type="submission" date="2020-09" db="EMBL/GenBank/DDBJ databases">
        <title>Pseudoxanthomonas sp. CAU 1598 isolated from sand of Yaerae Beach.</title>
        <authorList>
            <person name="Kim W."/>
        </authorList>
    </citation>
    <scope>NUCLEOTIDE SEQUENCE [LARGE SCALE GENOMIC DNA]</scope>
    <source>
        <strain evidence="8 9">CAU 1598</strain>
    </source>
</reference>
<dbReference type="AlphaFoldDB" id="A0AAW3ZPH0"/>
<dbReference type="GO" id="GO:0006629">
    <property type="term" value="P:lipid metabolic process"/>
    <property type="evidence" value="ECO:0007669"/>
    <property type="project" value="InterPro"/>
</dbReference>
<evidence type="ECO:0000313" key="9">
    <source>
        <dbReference type="Proteomes" id="UP000613768"/>
    </source>
</evidence>
<comment type="similarity">
    <text evidence="1">Belongs to the glycerophosphoryl diester phosphodiesterase family.</text>
</comment>
<organism evidence="8 9">
    <name type="scientific">Pseudomarimonas arenosa</name>
    <dbReference type="NCBI Taxonomy" id="2774145"/>
    <lineage>
        <taxon>Bacteria</taxon>
        <taxon>Pseudomonadati</taxon>
        <taxon>Pseudomonadota</taxon>
        <taxon>Gammaproteobacteria</taxon>
        <taxon>Lysobacterales</taxon>
        <taxon>Lysobacteraceae</taxon>
        <taxon>Pseudomarimonas</taxon>
    </lineage>
</organism>
<keyword evidence="9" id="KW-1185">Reference proteome</keyword>
<proteinExistence type="inferred from homology"/>
<evidence type="ECO:0000256" key="3">
    <source>
        <dbReference type="ARBA" id="ARBA00022729"/>
    </source>
</evidence>
<name>A0AAW3ZPH0_9GAMM</name>
<comment type="catalytic activity">
    <reaction evidence="6">
        <text>a sn-glycero-3-phosphodiester + H2O = an alcohol + sn-glycerol 3-phosphate + H(+)</text>
        <dbReference type="Rhea" id="RHEA:12969"/>
        <dbReference type="ChEBI" id="CHEBI:15377"/>
        <dbReference type="ChEBI" id="CHEBI:15378"/>
        <dbReference type="ChEBI" id="CHEBI:30879"/>
        <dbReference type="ChEBI" id="CHEBI:57597"/>
        <dbReference type="ChEBI" id="CHEBI:83408"/>
        <dbReference type="EC" id="3.1.4.46"/>
    </reaction>
</comment>
<keyword evidence="5" id="KW-0378">Hydrolase</keyword>
<protein>
    <recommendedName>
        <fullName evidence="2">glycerophosphodiester phosphodiesterase</fullName>
        <ecNumber evidence="2">3.1.4.46</ecNumber>
    </recommendedName>
</protein>
<evidence type="ECO:0000259" key="7">
    <source>
        <dbReference type="PROSITE" id="PS51704"/>
    </source>
</evidence>